<feature type="domain" description="Serine aminopeptidase S33" evidence="1">
    <location>
        <begin position="40"/>
        <end position="291"/>
    </location>
</feature>
<dbReference type="InterPro" id="IPR029058">
    <property type="entry name" value="AB_hydrolase_fold"/>
</dbReference>
<protein>
    <submittedName>
        <fullName evidence="2">Hydrolase</fullName>
    </submittedName>
</protein>
<dbReference type="PANTHER" id="PTHR11614">
    <property type="entry name" value="PHOSPHOLIPASE-RELATED"/>
    <property type="match status" value="1"/>
</dbReference>
<dbReference type="Pfam" id="PF12146">
    <property type="entry name" value="Hydrolase_4"/>
    <property type="match status" value="1"/>
</dbReference>
<keyword evidence="3" id="KW-1185">Reference proteome</keyword>
<dbReference type="InterPro" id="IPR022742">
    <property type="entry name" value="Hydrolase_4"/>
</dbReference>
<dbReference type="Gene3D" id="3.40.50.1820">
    <property type="entry name" value="alpha/beta hydrolase"/>
    <property type="match status" value="1"/>
</dbReference>
<proteinExistence type="predicted"/>
<evidence type="ECO:0000313" key="3">
    <source>
        <dbReference type="Proteomes" id="UP000628017"/>
    </source>
</evidence>
<dbReference type="AlphaFoldDB" id="A0A916VN07"/>
<evidence type="ECO:0000313" key="2">
    <source>
        <dbReference type="EMBL" id="GGA07742.1"/>
    </source>
</evidence>
<name>A0A916VN07_9RHOB</name>
<sequence length="308" mass="34112">METAELHTHLERMPEGGKAFWRTCADGTRIRVAVWQGSGDKTVLVFPGRTEFIEKYGDVTDRLLDRGYSVAVVDWRGQGLSDRHPVHPPMGWVKEFSDYQLDVAEVLATVRDAGLPDPYAMIAHSMGGAIGLRALLDGLPVKKAIFSAPMWDIYVASHMRVPAWIVSTFGPGIGLGQRFVPTGGPTNYVQDQPFAGNALTNDQDSYAVMQSHIKQHPEMGLGGPSVHWLNRAKRETRALQAATPPPQDCLCFLGSKESIVSKNAIRRIMGKWSKGNLVELDGAQHEVLMEEPHIIKQVWLEIDAHLDE</sequence>
<organism evidence="2 3">
    <name type="scientific">Neptunicoccus cionae</name>
    <dbReference type="NCBI Taxonomy" id="2035344"/>
    <lineage>
        <taxon>Bacteria</taxon>
        <taxon>Pseudomonadati</taxon>
        <taxon>Pseudomonadota</taxon>
        <taxon>Alphaproteobacteria</taxon>
        <taxon>Rhodobacterales</taxon>
        <taxon>Paracoccaceae</taxon>
        <taxon>Neptunicoccus</taxon>
    </lineage>
</organism>
<reference evidence="2" key="1">
    <citation type="journal article" date="2014" name="Int. J. Syst. Evol. Microbiol.">
        <title>Complete genome sequence of Corynebacterium casei LMG S-19264T (=DSM 44701T), isolated from a smear-ripened cheese.</title>
        <authorList>
            <consortium name="US DOE Joint Genome Institute (JGI-PGF)"/>
            <person name="Walter F."/>
            <person name="Albersmeier A."/>
            <person name="Kalinowski J."/>
            <person name="Ruckert C."/>
        </authorList>
    </citation>
    <scope>NUCLEOTIDE SEQUENCE</scope>
    <source>
        <strain evidence="2">CGMCC 1.15880</strain>
    </source>
</reference>
<evidence type="ECO:0000259" key="1">
    <source>
        <dbReference type="Pfam" id="PF12146"/>
    </source>
</evidence>
<dbReference type="Proteomes" id="UP000628017">
    <property type="component" value="Unassembled WGS sequence"/>
</dbReference>
<dbReference type="InterPro" id="IPR051044">
    <property type="entry name" value="MAG_DAG_Lipase"/>
</dbReference>
<reference evidence="2" key="2">
    <citation type="submission" date="2020-09" db="EMBL/GenBank/DDBJ databases">
        <authorList>
            <person name="Sun Q."/>
            <person name="Zhou Y."/>
        </authorList>
    </citation>
    <scope>NUCLEOTIDE SEQUENCE</scope>
    <source>
        <strain evidence="2">CGMCC 1.15880</strain>
    </source>
</reference>
<comment type="caution">
    <text evidence="2">The sequence shown here is derived from an EMBL/GenBank/DDBJ whole genome shotgun (WGS) entry which is preliminary data.</text>
</comment>
<dbReference type="SUPFAM" id="SSF53474">
    <property type="entry name" value="alpha/beta-Hydrolases"/>
    <property type="match status" value="1"/>
</dbReference>
<dbReference type="GO" id="GO:0016787">
    <property type="term" value="F:hydrolase activity"/>
    <property type="evidence" value="ECO:0007669"/>
    <property type="project" value="UniProtKB-KW"/>
</dbReference>
<dbReference type="EMBL" id="BMKA01000001">
    <property type="protein sequence ID" value="GGA07742.1"/>
    <property type="molecule type" value="Genomic_DNA"/>
</dbReference>
<dbReference type="RefSeq" id="WP_188670488.1">
    <property type="nucleotide sequence ID" value="NZ_BMKA01000001.1"/>
</dbReference>
<gene>
    <name evidence="2" type="primary">pldB</name>
    <name evidence="2" type="ORF">GCM10011498_04460</name>
</gene>
<keyword evidence="2" id="KW-0378">Hydrolase</keyword>
<accession>A0A916VN07</accession>